<dbReference type="PROSITE" id="PS50985">
    <property type="entry name" value="GRAS"/>
    <property type="match status" value="1"/>
</dbReference>
<feature type="region of interest" description="Disordered" evidence="3">
    <location>
        <begin position="79"/>
        <end position="134"/>
    </location>
</feature>
<keyword evidence="2" id="KW-0804">Transcription</keyword>
<evidence type="ECO:0000313" key="5">
    <source>
        <dbReference type="Proteomes" id="UP000217289"/>
    </source>
</evidence>
<sequence>MSREDRAAIKRFFGREVDDIVGTVDESARCERHETALSWQERLRRAGFVPLEALERARPQAVHPAVSLRRERGCVGITYREGNTGGGAGRPAGGDGWMKHEPPGPGRGMAWPGRNVHDKRGNGHAGGRGAAALP</sequence>
<evidence type="ECO:0000313" key="4">
    <source>
        <dbReference type="EMBL" id="ATB27674.1"/>
    </source>
</evidence>
<dbReference type="RefSeq" id="WP_245919489.1">
    <property type="nucleotide sequence ID" value="NZ_CP022163.1"/>
</dbReference>
<protein>
    <submittedName>
        <fullName evidence="4">GAI protein2C</fullName>
    </submittedName>
</protein>
<organism evidence="4 5">
    <name type="scientific">Melittangium boletus DSM 14713</name>
    <dbReference type="NCBI Taxonomy" id="1294270"/>
    <lineage>
        <taxon>Bacteria</taxon>
        <taxon>Pseudomonadati</taxon>
        <taxon>Myxococcota</taxon>
        <taxon>Myxococcia</taxon>
        <taxon>Myxococcales</taxon>
        <taxon>Cystobacterineae</taxon>
        <taxon>Archangiaceae</taxon>
        <taxon>Melittangium</taxon>
    </lineage>
</organism>
<accession>A0A250I734</accession>
<dbReference type="InterPro" id="IPR005202">
    <property type="entry name" value="TF_GRAS"/>
</dbReference>
<feature type="compositionally biased region" description="Gly residues" evidence="3">
    <location>
        <begin position="83"/>
        <end position="96"/>
    </location>
</feature>
<dbReference type="Pfam" id="PF03514">
    <property type="entry name" value="GRAS"/>
    <property type="match status" value="1"/>
</dbReference>
<gene>
    <name evidence="4" type="ORF">MEBOL_001118</name>
</gene>
<evidence type="ECO:0000256" key="2">
    <source>
        <dbReference type="ARBA" id="ARBA00023163"/>
    </source>
</evidence>
<keyword evidence="5" id="KW-1185">Reference proteome</keyword>
<name>A0A250I734_9BACT</name>
<evidence type="ECO:0000256" key="3">
    <source>
        <dbReference type="SAM" id="MobiDB-lite"/>
    </source>
</evidence>
<dbReference type="KEGG" id="mbd:MEBOL_001118"/>
<reference evidence="4 5" key="1">
    <citation type="submission" date="2017-06" db="EMBL/GenBank/DDBJ databases">
        <authorList>
            <person name="Kim H.J."/>
            <person name="Triplett B.A."/>
        </authorList>
    </citation>
    <scope>NUCLEOTIDE SEQUENCE [LARGE SCALE GENOMIC DNA]</scope>
    <source>
        <strain evidence="4 5">DSM 14713</strain>
    </source>
</reference>
<keyword evidence="1" id="KW-0805">Transcription regulation</keyword>
<feature type="compositionally biased region" description="Gly residues" evidence="3">
    <location>
        <begin position="123"/>
        <end position="134"/>
    </location>
</feature>
<dbReference type="Proteomes" id="UP000217289">
    <property type="component" value="Chromosome"/>
</dbReference>
<evidence type="ECO:0000256" key="1">
    <source>
        <dbReference type="ARBA" id="ARBA00023015"/>
    </source>
</evidence>
<proteinExistence type="predicted"/>
<dbReference type="AlphaFoldDB" id="A0A250I734"/>
<dbReference type="EMBL" id="CP022163">
    <property type="protein sequence ID" value="ATB27674.1"/>
    <property type="molecule type" value="Genomic_DNA"/>
</dbReference>